<accession>A0A2T6B967</accession>
<dbReference type="Proteomes" id="UP000244224">
    <property type="component" value="Unassembled WGS sequence"/>
</dbReference>
<evidence type="ECO:0000313" key="2">
    <source>
        <dbReference type="Proteomes" id="UP000244224"/>
    </source>
</evidence>
<organism evidence="1 2">
    <name type="scientific">Gemmobacter caeni</name>
    <dbReference type="NCBI Taxonomy" id="589035"/>
    <lineage>
        <taxon>Bacteria</taxon>
        <taxon>Pseudomonadati</taxon>
        <taxon>Pseudomonadota</taxon>
        <taxon>Alphaproteobacteria</taxon>
        <taxon>Rhodobacterales</taxon>
        <taxon>Paracoccaceae</taxon>
        <taxon>Gemmobacter</taxon>
    </lineage>
</organism>
<comment type="caution">
    <text evidence="1">The sequence shown here is derived from an EMBL/GenBank/DDBJ whole genome shotgun (WGS) entry which is preliminary data.</text>
</comment>
<protein>
    <submittedName>
        <fullName evidence="1">Uncharacterized protein</fullName>
    </submittedName>
</protein>
<reference evidence="1 2" key="1">
    <citation type="submission" date="2018-04" db="EMBL/GenBank/DDBJ databases">
        <title>Genomic Encyclopedia of Archaeal and Bacterial Type Strains, Phase II (KMG-II): from individual species to whole genera.</title>
        <authorList>
            <person name="Goeker M."/>
        </authorList>
    </citation>
    <scope>NUCLEOTIDE SEQUENCE [LARGE SCALE GENOMIC DNA]</scope>
    <source>
        <strain evidence="1 2">DSM 21823</strain>
    </source>
</reference>
<name>A0A2T6B967_9RHOB</name>
<sequence>MVDRTRAIAPPPPFFSDCVGWPPHQLGALELLIEESEEIGLEAFRARIGRGQMCDLTRGLGYDRHGLRIEADHHVRCAAHPSGPVFLIHSAIEHVFATPEMIAALQERHESGMTRAMTETEALVLVHPGSMCGSARSQLGRSEADAARAEVLDRVRTHVGPVIVIDGALSDELSRAENRLIDEAVARALASGHVAGRIWGCDSGERPYPSWSGLRSDGGALVHDGQEAAATDIAPLLSGVTVLVTGAWAGSNEGSGCVNSVANAIREVLGREARVGIDETALLMPEEFEDPEP</sequence>
<evidence type="ECO:0000313" key="1">
    <source>
        <dbReference type="EMBL" id="PTX52593.1"/>
    </source>
</evidence>
<dbReference type="AlphaFoldDB" id="A0A2T6B967"/>
<keyword evidence="2" id="KW-1185">Reference proteome</keyword>
<gene>
    <name evidence="1" type="ORF">C8N34_102373</name>
</gene>
<dbReference type="EMBL" id="QBKP01000002">
    <property type="protein sequence ID" value="PTX52593.1"/>
    <property type="molecule type" value="Genomic_DNA"/>
</dbReference>
<proteinExistence type="predicted"/>